<name>A0A8E2EE59_9PEZI</name>
<dbReference type="SUPFAM" id="SSF51735">
    <property type="entry name" value="NAD(P)-binding Rossmann-fold domains"/>
    <property type="match status" value="1"/>
</dbReference>
<protein>
    <submittedName>
        <fullName evidence="2">NAD(P)-binding protein</fullName>
    </submittedName>
</protein>
<organism evidence="2 3">
    <name type="scientific">Lepidopterella palustris CBS 459.81</name>
    <dbReference type="NCBI Taxonomy" id="1314670"/>
    <lineage>
        <taxon>Eukaryota</taxon>
        <taxon>Fungi</taxon>
        <taxon>Dikarya</taxon>
        <taxon>Ascomycota</taxon>
        <taxon>Pezizomycotina</taxon>
        <taxon>Dothideomycetes</taxon>
        <taxon>Pleosporomycetidae</taxon>
        <taxon>Mytilinidiales</taxon>
        <taxon>Argynnaceae</taxon>
        <taxon>Lepidopterella</taxon>
    </lineage>
</organism>
<comment type="similarity">
    <text evidence="1">Belongs to the short-chain dehydrogenases/reductases (SDR) family.</text>
</comment>
<proteinExistence type="inferred from homology"/>
<evidence type="ECO:0000256" key="1">
    <source>
        <dbReference type="ARBA" id="ARBA00006484"/>
    </source>
</evidence>
<dbReference type="InterPro" id="IPR036291">
    <property type="entry name" value="NAD(P)-bd_dom_sf"/>
</dbReference>
<sequence>MNEASVKGPSIRQSPENRTAIVTRSSRGMQRQAKALRLSQDGYDVCVNNVRANNAGAEEFLSKINRSLQAFNVEKMVGTSVSELDPLNTIVAYAGIAQDLHRMFEVNGYGVYNCYVTVAKQTIKKWAVRGMSQSFAMEIAMHKITDLINKELGKVDELIALGRRSVPKNVSKVVGFISGPESEYVTGQTMVDDGGIVFTY</sequence>
<dbReference type="AlphaFoldDB" id="A0A8E2EE59"/>
<reference evidence="2 3" key="1">
    <citation type="journal article" date="2016" name="Nat. Commun.">
        <title>Ectomycorrhizal ecology is imprinted in the genome of the dominant symbiotic fungus Cenococcum geophilum.</title>
        <authorList>
            <consortium name="DOE Joint Genome Institute"/>
            <person name="Peter M."/>
            <person name="Kohler A."/>
            <person name="Ohm R.A."/>
            <person name="Kuo A."/>
            <person name="Krutzmann J."/>
            <person name="Morin E."/>
            <person name="Arend M."/>
            <person name="Barry K.W."/>
            <person name="Binder M."/>
            <person name="Choi C."/>
            <person name="Clum A."/>
            <person name="Copeland A."/>
            <person name="Grisel N."/>
            <person name="Haridas S."/>
            <person name="Kipfer T."/>
            <person name="LaButti K."/>
            <person name="Lindquist E."/>
            <person name="Lipzen A."/>
            <person name="Maire R."/>
            <person name="Meier B."/>
            <person name="Mihaltcheva S."/>
            <person name="Molinier V."/>
            <person name="Murat C."/>
            <person name="Poggeler S."/>
            <person name="Quandt C.A."/>
            <person name="Sperisen C."/>
            <person name="Tritt A."/>
            <person name="Tisserant E."/>
            <person name="Crous P.W."/>
            <person name="Henrissat B."/>
            <person name="Nehls U."/>
            <person name="Egli S."/>
            <person name="Spatafora J.W."/>
            <person name="Grigoriev I.V."/>
            <person name="Martin F.M."/>
        </authorList>
    </citation>
    <scope>NUCLEOTIDE SEQUENCE [LARGE SCALE GENOMIC DNA]</scope>
    <source>
        <strain evidence="2 3">CBS 459.81</strain>
    </source>
</reference>
<dbReference type="GO" id="GO:0048038">
    <property type="term" value="F:quinone binding"/>
    <property type="evidence" value="ECO:0007669"/>
    <property type="project" value="TreeGrafter"/>
</dbReference>
<accession>A0A8E2EE59</accession>
<dbReference type="EMBL" id="KV744890">
    <property type="protein sequence ID" value="OCK82366.1"/>
    <property type="molecule type" value="Genomic_DNA"/>
</dbReference>
<dbReference type="GO" id="GO:0016616">
    <property type="term" value="F:oxidoreductase activity, acting on the CH-OH group of donors, NAD or NADP as acceptor"/>
    <property type="evidence" value="ECO:0007669"/>
    <property type="project" value="TreeGrafter"/>
</dbReference>
<dbReference type="Proteomes" id="UP000250266">
    <property type="component" value="Unassembled WGS sequence"/>
</dbReference>
<dbReference type="InterPro" id="IPR002347">
    <property type="entry name" value="SDR_fam"/>
</dbReference>
<dbReference type="Gene3D" id="3.40.50.720">
    <property type="entry name" value="NAD(P)-binding Rossmann-like Domain"/>
    <property type="match status" value="2"/>
</dbReference>
<keyword evidence="3" id="KW-1185">Reference proteome</keyword>
<dbReference type="PRINTS" id="PR00081">
    <property type="entry name" value="GDHRDH"/>
</dbReference>
<evidence type="ECO:0000313" key="2">
    <source>
        <dbReference type="EMBL" id="OCK82366.1"/>
    </source>
</evidence>
<dbReference type="OrthoDB" id="498125at2759"/>
<dbReference type="PANTHER" id="PTHR42760">
    <property type="entry name" value="SHORT-CHAIN DEHYDROGENASES/REDUCTASES FAMILY MEMBER"/>
    <property type="match status" value="1"/>
</dbReference>
<gene>
    <name evidence="2" type="ORF">K432DRAFT_433523</name>
</gene>
<dbReference type="GO" id="GO:0006633">
    <property type="term" value="P:fatty acid biosynthetic process"/>
    <property type="evidence" value="ECO:0007669"/>
    <property type="project" value="TreeGrafter"/>
</dbReference>
<evidence type="ECO:0000313" key="3">
    <source>
        <dbReference type="Proteomes" id="UP000250266"/>
    </source>
</evidence>
<dbReference type="PANTHER" id="PTHR42760:SF121">
    <property type="entry name" value="3-OXOACYL-(ACYL-CARRIER-PROTEIN) REDUCTASE"/>
    <property type="match status" value="1"/>
</dbReference>